<comment type="caution">
    <text evidence="1">The sequence shown here is derived from an EMBL/GenBank/DDBJ whole genome shotgun (WGS) entry which is preliminary data.</text>
</comment>
<protein>
    <submittedName>
        <fullName evidence="1">Anti-sigma factor RsiW</fullName>
    </submittedName>
</protein>
<accession>A0ABR6CC02</accession>
<organism evidence="1 2">
    <name type="scientific">Aminobacter ciceronei</name>
    <dbReference type="NCBI Taxonomy" id="150723"/>
    <lineage>
        <taxon>Bacteria</taxon>
        <taxon>Pseudomonadati</taxon>
        <taxon>Pseudomonadota</taxon>
        <taxon>Alphaproteobacteria</taxon>
        <taxon>Hyphomicrobiales</taxon>
        <taxon>Phyllobacteriaceae</taxon>
        <taxon>Aminobacter</taxon>
    </lineage>
</organism>
<keyword evidence="2" id="KW-1185">Reference proteome</keyword>
<proteinExistence type="predicted"/>
<sequence>MNRRDFDDETLMAFADGELDAETTAAIEEAMGSDDALIVRIATFLESRAKASAALKPLIDEPVPEALTQSVQKMIDEARVRENATAEPIQQPATDNVVTFQPKATPSKVGSSWTLPLAASLAAVIVGAGGYLAGKAGMPVADGLVLAGITDPAMIRTLNATPSGSDVTVGDTTVRLVSSFRDGAGALCREFELHRASGSSLVSVVCRAGQQWDVRLAVAAPAAGQDYAPAGASETVDAYLSTTQAGAPLSEAEEKQALGLP</sequence>
<evidence type="ECO:0000313" key="1">
    <source>
        <dbReference type="EMBL" id="MBA9021957.1"/>
    </source>
</evidence>
<reference evidence="1 2" key="1">
    <citation type="submission" date="2020-08" db="EMBL/GenBank/DDBJ databases">
        <title>Genomic Encyclopedia of Type Strains, Phase IV (KMG-IV): sequencing the most valuable type-strain genomes for metagenomic binning, comparative biology and taxonomic classification.</title>
        <authorList>
            <person name="Goeker M."/>
        </authorList>
    </citation>
    <scope>NUCLEOTIDE SEQUENCE [LARGE SCALE GENOMIC DNA]</scope>
    <source>
        <strain evidence="1 2">DSM 17455</strain>
    </source>
</reference>
<evidence type="ECO:0000313" key="2">
    <source>
        <dbReference type="Proteomes" id="UP000587524"/>
    </source>
</evidence>
<dbReference type="Proteomes" id="UP000587524">
    <property type="component" value="Unassembled WGS sequence"/>
</dbReference>
<name>A0ABR6CC02_9HYPH</name>
<gene>
    <name evidence="1" type="ORF">HNQ97_003967</name>
</gene>
<dbReference type="RefSeq" id="WP_182575089.1">
    <property type="nucleotide sequence ID" value="NZ_JACJHY010000019.1"/>
</dbReference>
<dbReference type="EMBL" id="JACJHZ010000019">
    <property type="protein sequence ID" value="MBA9021957.1"/>
    <property type="molecule type" value="Genomic_DNA"/>
</dbReference>